<dbReference type="EMBL" id="CP035733">
    <property type="protein sequence ID" value="QGY79274.1"/>
    <property type="molecule type" value="Genomic_DNA"/>
</dbReference>
<accession>A0A6I6L436</accession>
<dbReference type="KEGG" id="slaa:EUU25_00745"/>
<keyword evidence="2" id="KW-1185">Reference proteome</keyword>
<sequence>MNRRMFLGTGIATAAVTMAGSARATIAPRRDAVVVFDTRFEAARRFAAEAEAQQGLRTFGFAGDATTLWHDCLAKALNNGQAVIGLTAGGARFCLQLMASPGIRCIHHVTHSAPTLTSQHVCWTGEKSVDQELRCAPSWPEHAALVAIKKAFRTQGGPVDPVVSGRYPTHQLPDEDHLESWVFAPAAAAMRGGARLFSEWNR</sequence>
<name>A0A6I6L436_9SPHN</name>
<gene>
    <name evidence="1" type="ORF">EUU25_00745</name>
</gene>
<evidence type="ECO:0000313" key="1">
    <source>
        <dbReference type="EMBL" id="QGY79274.1"/>
    </source>
</evidence>
<protein>
    <submittedName>
        <fullName evidence="1">Uncharacterized protein</fullName>
    </submittedName>
</protein>
<dbReference type="RefSeq" id="WP_158897573.1">
    <property type="nucleotide sequence ID" value="NZ_CP035733.1"/>
</dbReference>
<dbReference type="Proteomes" id="UP000428803">
    <property type="component" value="Chromosome"/>
</dbReference>
<dbReference type="AlphaFoldDB" id="A0A6I6L436"/>
<reference evidence="2" key="1">
    <citation type="submission" date="2019-01" db="EMBL/GenBank/DDBJ databases">
        <title>Sphingorhabdus lacus sp.nov., isolated from an oligotrophic freshwater lake.</title>
        <authorList>
            <person name="Park M."/>
        </authorList>
    </citation>
    <scope>NUCLEOTIDE SEQUENCE [LARGE SCALE GENOMIC DNA]</scope>
    <source>
        <strain evidence="2">IMCC1753</strain>
    </source>
</reference>
<organism evidence="1 2">
    <name type="scientific">Sphingorhabdus lacus</name>
    <dbReference type="NCBI Taxonomy" id="392610"/>
    <lineage>
        <taxon>Bacteria</taxon>
        <taxon>Pseudomonadati</taxon>
        <taxon>Pseudomonadota</taxon>
        <taxon>Alphaproteobacteria</taxon>
        <taxon>Sphingomonadales</taxon>
        <taxon>Sphingomonadaceae</taxon>
        <taxon>Sphingorhabdus</taxon>
    </lineage>
</organism>
<evidence type="ECO:0000313" key="2">
    <source>
        <dbReference type="Proteomes" id="UP000428803"/>
    </source>
</evidence>
<proteinExistence type="predicted"/>